<dbReference type="PANTHER" id="PTHR31672">
    <property type="entry name" value="BNACNNG10540D PROTEIN"/>
    <property type="match status" value="1"/>
</dbReference>
<accession>A0ABR2RVG3</accession>
<dbReference type="InterPro" id="IPR050796">
    <property type="entry name" value="SCF_F-box_component"/>
</dbReference>
<dbReference type="NCBIfam" id="TIGR01640">
    <property type="entry name" value="F_box_assoc_1"/>
    <property type="match status" value="1"/>
</dbReference>
<dbReference type="EMBL" id="JBBPBN010000020">
    <property type="protein sequence ID" value="KAK9016734.1"/>
    <property type="molecule type" value="Genomic_DNA"/>
</dbReference>
<protein>
    <recommendedName>
        <fullName evidence="1">F-box associated beta-propeller type 3 domain-containing protein</fullName>
    </recommendedName>
</protein>
<evidence type="ECO:0000313" key="2">
    <source>
        <dbReference type="EMBL" id="KAK9016734.1"/>
    </source>
</evidence>
<organism evidence="2 3">
    <name type="scientific">Hibiscus sabdariffa</name>
    <name type="common">roselle</name>
    <dbReference type="NCBI Taxonomy" id="183260"/>
    <lineage>
        <taxon>Eukaryota</taxon>
        <taxon>Viridiplantae</taxon>
        <taxon>Streptophyta</taxon>
        <taxon>Embryophyta</taxon>
        <taxon>Tracheophyta</taxon>
        <taxon>Spermatophyta</taxon>
        <taxon>Magnoliopsida</taxon>
        <taxon>eudicotyledons</taxon>
        <taxon>Gunneridae</taxon>
        <taxon>Pentapetalae</taxon>
        <taxon>rosids</taxon>
        <taxon>malvids</taxon>
        <taxon>Malvales</taxon>
        <taxon>Malvaceae</taxon>
        <taxon>Malvoideae</taxon>
        <taxon>Hibiscus</taxon>
    </lineage>
</organism>
<comment type="caution">
    <text evidence="2">The sequence shown here is derived from an EMBL/GenBank/DDBJ whole genome shotgun (WGS) entry which is preliminary data.</text>
</comment>
<dbReference type="InterPro" id="IPR017451">
    <property type="entry name" value="F-box-assoc_interact_dom"/>
</dbReference>
<name>A0ABR2RVG3_9ROSI</name>
<keyword evidence="3" id="KW-1185">Reference proteome</keyword>
<dbReference type="Proteomes" id="UP001396334">
    <property type="component" value="Unassembled WGS sequence"/>
</dbReference>
<sequence>MNGGNDFFDFVGIQSPVSVSVPLSVNCGRNMAFSGFSQQEYPQMYLGCSDALVSPHGLIIGMVQWDLHGRERSTIDFQWDLHGCHNRFRFANSIWSRKLNICRYLRHIVCHEEVVSEADDEEESNASRYEREEWRGFVASGNREMSSLDLNCLQMEPHGALVRTGLMSYGSYDESLVCSTKGLISTGEQLSSLLLRKETMMLAVNRERRPQFRDVKPDIVLVNGVVTYHFCRVVLDGYSAPLTTGNFAKLLIYKLHFPTTLPLSSSGARKRAKQCSLYTLTVMGLISSSSFNPLRLSPVVGSCNGLICVQLFYYGEYDLSFLLWNPSIQKYISLPQMKFSKIVFLNVGFGFDSRTNDYKLLTFGVDKYGSRIEPSLFSLNGNCWKSVTAVYPSYGFVPQMSLPFVNGTVHWLGYQEKNDGGYSRAILGFDLCAEEFFEIKLPESLFGLSHVDKEVPFYQFAFVYLSCNPSVHARMCTHLSMLIYTNSGMSIP</sequence>
<dbReference type="PANTHER" id="PTHR31672:SF13">
    <property type="entry name" value="F-BOX PROTEIN CPR30-LIKE"/>
    <property type="match status" value="1"/>
</dbReference>
<feature type="domain" description="F-box associated beta-propeller type 3" evidence="1">
    <location>
        <begin position="298"/>
        <end position="445"/>
    </location>
</feature>
<gene>
    <name evidence="2" type="ORF">V6N11_079228</name>
</gene>
<dbReference type="InterPro" id="IPR013187">
    <property type="entry name" value="F-box-assoc_dom_typ3"/>
</dbReference>
<dbReference type="Pfam" id="PF08268">
    <property type="entry name" value="FBA_3"/>
    <property type="match status" value="1"/>
</dbReference>
<evidence type="ECO:0000259" key="1">
    <source>
        <dbReference type="Pfam" id="PF08268"/>
    </source>
</evidence>
<reference evidence="2 3" key="1">
    <citation type="journal article" date="2024" name="G3 (Bethesda)">
        <title>Genome assembly of Hibiscus sabdariffa L. provides insights into metabolisms of medicinal natural products.</title>
        <authorList>
            <person name="Kim T."/>
        </authorList>
    </citation>
    <scope>NUCLEOTIDE SEQUENCE [LARGE SCALE GENOMIC DNA]</scope>
    <source>
        <strain evidence="2">TK-2024</strain>
        <tissue evidence="2">Old leaves</tissue>
    </source>
</reference>
<evidence type="ECO:0000313" key="3">
    <source>
        <dbReference type="Proteomes" id="UP001396334"/>
    </source>
</evidence>
<proteinExistence type="predicted"/>